<dbReference type="InterPro" id="IPR019775">
    <property type="entry name" value="WD40_repeat_CS"/>
</dbReference>
<dbReference type="GeneID" id="6756635"/>
<evidence type="ECO:0000256" key="7">
    <source>
        <dbReference type="ARBA" id="ARBA00023212"/>
    </source>
</evidence>
<dbReference type="GO" id="GO:0045504">
    <property type="term" value="F:dynein heavy chain binding"/>
    <property type="evidence" value="ECO:0000318"/>
    <property type="project" value="GO_Central"/>
</dbReference>
<dbReference type="PhylomeDB" id="B3S4S9"/>
<feature type="non-terminal residue" evidence="13">
    <location>
        <position position="1"/>
    </location>
</feature>
<dbReference type="InterPro" id="IPR015943">
    <property type="entry name" value="WD40/YVTN_repeat-like_dom_sf"/>
</dbReference>
<keyword evidence="6" id="KW-0969">Cilium</keyword>
<dbReference type="GO" id="GO:0003341">
    <property type="term" value="P:cilium movement"/>
    <property type="evidence" value="ECO:0000318"/>
    <property type="project" value="GO_Central"/>
</dbReference>
<evidence type="ECO:0000256" key="1">
    <source>
        <dbReference type="ARBA" id="ARBA00004611"/>
    </source>
</evidence>
<dbReference type="InParanoid" id="B3S4S9"/>
<evidence type="ECO:0000256" key="12">
    <source>
        <dbReference type="PROSITE-ProRule" id="PRU00221"/>
    </source>
</evidence>
<keyword evidence="14" id="KW-1185">Reference proteome</keyword>
<keyword evidence="2" id="KW-0963">Cytoplasm</keyword>
<dbReference type="Proteomes" id="UP000009022">
    <property type="component" value="Unassembled WGS sequence"/>
</dbReference>
<accession>B3S4S9</accession>
<dbReference type="GO" id="GO:0120293">
    <property type="term" value="C:dynein axonemal particle"/>
    <property type="evidence" value="ECO:0007669"/>
    <property type="project" value="UniProtKB-SubCell"/>
</dbReference>
<dbReference type="OMA" id="VFVWSIK"/>
<evidence type="ECO:0000256" key="10">
    <source>
        <dbReference type="ARBA" id="ARBA00040002"/>
    </source>
</evidence>
<dbReference type="eggNOG" id="KOG1587">
    <property type="taxonomic scope" value="Eukaryota"/>
</dbReference>
<keyword evidence="4" id="KW-0677">Repeat</keyword>
<keyword evidence="7" id="KW-0206">Cytoskeleton</keyword>
<dbReference type="SMART" id="SM00320">
    <property type="entry name" value="WD40"/>
    <property type="match status" value="5"/>
</dbReference>
<evidence type="ECO:0000256" key="2">
    <source>
        <dbReference type="ARBA" id="ARBA00022490"/>
    </source>
</evidence>
<dbReference type="STRING" id="10228.B3S4S9"/>
<dbReference type="PANTHER" id="PTHR12442">
    <property type="entry name" value="DYNEIN INTERMEDIATE CHAIN"/>
    <property type="match status" value="1"/>
</dbReference>
<keyword evidence="5" id="KW-0282">Flagellum</keyword>
<proteinExistence type="predicted"/>
<feature type="repeat" description="WD" evidence="12">
    <location>
        <begin position="456"/>
        <end position="498"/>
    </location>
</feature>
<dbReference type="FunCoup" id="B3S4S9">
    <property type="interactions" value="274"/>
</dbReference>
<dbReference type="InterPro" id="IPR036322">
    <property type="entry name" value="WD40_repeat_dom_sf"/>
</dbReference>
<dbReference type="PROSITE" id="PS50082">
    <property type="entry name" value="WD_REPEATS_2"/>
    <property type="match status" value="2"/>
</dbReference>
<dbReference type="RefSeq" id="XP_002115422.1">
    <property type="nucleotide sequence ID" value="XM_002115386.1"/>
</dbReference>
<name>B3S4S9_TRIAD</name>
<dbReference type="EMBL" id="DS985250">
    <property type="protein sequence ID" value="EDV22267.1"/>
    <property type="molecule type" value="Genomic_DNA"/>
</dbReference>
<evidence type="ECO:0000256" key="6">
    <source>
        <dbReference type="ARBA" id="ARBA00023069"/>
    </source>
</evidence>
<dbReference type="GO" id="GO:0045503">
    <property type="term" value="F:dynein light chain binding"/>
    <property type="evidence" value="ECO:0000318"/>
    <property type="project" value="GO_Central"/>
</dbReference>
<evidence type="ECO:0000313" key="13">
    <source>
        <dbReference type="EMBL" id="EDV22267.1"/>
    </source>
</evidence>
<evidence type="ECO:0000256" key="5">
    <source>
        <dbReference type="ARBA" id="ARBA00022846"/>
    </source>
</evidence>
<dbReference type="PROSITE" id="PS50294">
    <property type="entry name" value="WD_REPEATS_REGION"/>
    <property type="match status" value="1"/>
</dbReference>
<keyword evidence="3 12" id="KW-0853">WD repeat</keyword>
<gene>
    <name evidence="13" type="ORF">TRIADDRAFT_29402</name>
</gene>
<dbReference type="CTD" id="6756635"/>
<dbReference type="InterPro" id="IPR001680">
    <property type="entry name" value="WD40_rpt"/>
</dbReference>
<dbReference type="SUPFAM" id="SSF50978">
    <property type="entry name" value="WD40 repeat-like"/>
    <property type="match status" value="1"/>
</dbReference>
<evidence type="ECO:0000256" key="3">
    <source>
        <dbReference type="ARBA" id="ARBA00022574"/>
    </source>
</evidence>
<dbReference type="AlphaFoldDB" id="B3S4S9"/>
<comment type="subcellular location">
    <subcellularLocation>
        <location evidence="1">Cytoplasm</location>
        <location evidence="1">Cytoskeleton</location>
        <location evidence="1">Flagellum axoneme</location>
    </subcellularLocation>
    <subcellularLocation>
        <location evidence="9">Dynein axonemal particle</location>
    </subcellularLocation>
</comment>
<dbReference type="PROSITE" id="PS00678">
    <property type="entry name" value="WD_REPEATS_1"/>
    <property type="match status" value="1"/>
</dbReference>
<dbReference type="KEGG" id="tad:TRIADDRAFT_29402"/>
<dbReference type="OrthoDB" id="10259804at2759"/>
<sequence>VDINLTETETIFLLDIPTTSFSEDTEAADKIKERNTVYTEMLKQRHGDRYTDRFMQTFNDAPKNKEVQTTRFGLTDASVMATNWDMYDTYKEKEGSKLLLLRHFTLQHTTYKSDDDLAEEVPSSQKSNRVSKIAKDEDKSISMTMRDSSMVNDSALRSDAFKQSLFTMERAVTLNNYQHKQAVYRGLSVLPGKNLRYNRLTNPDAVPPSSNRPRIADNDVGKILPNLERLWDYKCSITRGRNISAMTWNKSNPDIIAVGYCQFGYNEQKGGFACCWSIKNPEYPERIFHFNTGVTGLDFSSTSGSLLAVGLYDGTVAIVDVRGTGSQSILDSSESPGKHSGPVWQIKWVDRDRLTGEEHGEMLVSISTDGRITRWSIRKGFECSDLMRLKRISNKKETKDRKLDIKRSHEGLISRFSGGLSFDFYPKDTNIYLTGTEDGHIHKCSCSYNEQYLESYFGHMGPVYKVAWSPYVSDAFLSCSGDWSVKLWNQEKPKAIHSFQSSKEAVNDICWSPTSATTFACVRDRAIEVWDLNVSTLDPIIITHPSGYAKLSSVAFSINSECLLVGDSDGHITIYLLKNIPQPPETHVEILTKLMNPQTITVTEENDENDKK</sequence>
<dbReference type="HOGENOM" id="CLU_015820_0_0_1"/>
<feature type="repeat" description="WD" evidence="12">
    <location>
        <begin position="499"/>
        <end position="533"/>
    </location>
</feature>
<evidence type="ECO:0000256" key="9">
    <source>
        <dbReference type="ARBA" id="ARBA00024190"/>
    </source>
</evidence>
<evidence type="ECO:0000256" key="8">
    <source>
        <dbReference type="ARBA" id="ARBA00023273"/>
    </source>
</evidence>
<evidence type="ECO:0000313" key="14">
    <source>
        <dbReference type="Proteomes" id="UP000009022"/>
    </source>
</evidence>
<evidence type="ECO:0000256" key="4">
    <source>
        <dbReference type="ARBA" id="ARBA00022737"/>
    </source>
</evidence>
<dbReference type="InterPro" id="IPR050687">
    <property type="entry name" value="Dynein_IC"/>
</dbReference>
<organism evidence="13 14">
    <name type="scientific">Trichoplax adhaerens</name>
    <name type="common">Trichoplax reptans</name>
    <dbReference type="NCBI Taxonomy" id="10228"/>
    <lineage>
        <taxon>Eukaryota</taxon>
        <taxon>Metazoa</taxon>
        <taxon>Placozoa</taxon>
        <taxon>Uniplacotomia</taxon>
        <taxon>Trichoplacea</taxon>
        <taxon>Trichoplacidae</taxon>
        <taxon>Trichoplax</taxon>
    </lineage>
</organism>
<dbReference type="PANTHER" id="PTHR12442:SF12">
    <property type="entry name" value="DYNEIN AXONEMAL INTERMEDIATE CHAIN 4"/>
    <property type="match status" value="1"/>
</dbReference>
<reference evidence="13 14" key="1">
    <citation type="journal article" date="2008" name="Nature">
        <title>The Trichoplax genome and the nature of placozoans.</title>
        <authorList>
            <person name="Srivastava M."/>
            <person name="Begovic E."/>
            <person name="Chapman J."/>
            <person name="Putnam N.H."/>
            <person name="Hellsten U."/>
            <person name="Kawashima T."/>
            <person name="Kuo A."/>
            <person name="Mitros T."/>
            <person name="Salamov A."/>
            <person name="Carpenter M.L."/>
            <person name="Signorovitch A.Y."/>
            <person name="Moreno M.A."/>
            <person name="Kamm K."/>
            <person name="Grimwood J."/>
            <person name="Schmutz J."/>
            <person name="Shapiro H."/>
            <person name="Grigoriev I.V."/>
            <person name="Buss L.W."/>
            <person name="Schierwater B."/>
            <person name="Dellaporta S.L."/>
            <person name="Rokhsar D.S."/>
        </authorList>
    </citation>
    <scope>NUCLEOTIDE SEQUENCE [LARGE SCALE GENOMIC DNA]</scope>
    <source>
        <strain evidence="13 14">Grell-BS-1999</strain>
    </source>
</reference>
<keyword evidence="8" id="KW-0966">Cell projection</keyword>
<dbReference type="GO" id="GO:0005858">
    <property type="term" value="C:axonemal dynein complex"/>
    <property type="evidence" value="ECO:0000318"/>
    <property type="project" value="GO_Central"/>
</dbReference>
<protein>
    <recommendedName>
        <fullName evidence="10">Dynein axonemal intermediate chain 4</fullName>
    </recommendedName>
    <alternativeName>
        <fullName evidence="11">WD repeat-containing protein 78</fullName>
    </alternativeName>
</protein>
<dbReference type="Pfam" id="PF00400">
    <property type="entry name" value="WD40"/>
    <property type="match status" value="2"/>
</dbReference>
<dbReference type="FunFam" id="2.130.10.10:FF:001248">
    <property type="entry name" value="WD repeat domain 78"/>
    <property type="match status" value="1"/>
</dbReference>
<evidence type="ECO:0000256" key="11">
    <source>
        <dbReference type="ARBA" id="ARBA00041557"/>
    </source>
</evidence>
<dbReference type="Gene3D" id="2.130.10.10">
    <property type="entry name" value="YVTN repeat-like/Quinoprotein amine dehydrogenase"/>
    <property type="match status" value="2"/>
</dbReference>